<evidence type="ECO:0000256" key="2">
    <source>
        <dbReference type="ARBA" id="ARBA00022448"/>
    </source>
</evidence>
<comment type="subcellular location">
    <subcellularLocation>
        <location evidence="1">Cell membrane</location>
        <topology evidence="1">Multi-pass membrane protein</topology>
    </subcellularLocation>
</comment>
<dbReference type="PANTHER" id="PTHR43124:SF3">
    <property type="entry name" value="CHLORAMPHENICOL EFFLUX PUMP RV0191"/>
    <property type="match status" value="1"/>
</dbReference>
<dbReference type="InterPro" id="IPR020846">
    <property type="entry name" value="MFS_dom"/>
</dbReference>
<dbReference type="PANTHER" id="PTHR43124">
    <property type="entry name" value="PURINE EFFLUX PUMP PBUE"/>
    <property type="match status" value="1"/>
</dbReference>
<dbReference type="GO" id="GO:0022857">
    <property type="term" value="F:transmembrane transporter activity"/>
    <property type="evidence" value="ECO:0007669"/>
    <property type="project" value="InterPro"/>
</dbReference>
<proteinExistence type="predicted"/>
<dbReference type="SUPFAM" id="SSF103473">
    <property type="entry name" value="MFS general substrate transporter"/>
    <property type="match status" value="1"/>
</dbReference>
<feature type="transmembrane region" description="Helical" evidence="7">
    <location>
        <begin position="269"/>
        <end position="299"/>
    </location>
</feature>
<feature type="transmembrane region" description="Helical" evidence="7">
    <location>
        <begin position="43"/>
        <end position="65"/>
    </location>
</feature>
<evidence type="ECO:0000256" key="5">
    <source>
        <dbReference type="ARBA" id="ARBA00022989"/>
    </source>
</evidence>
<sequence length="390" mass="41535">MVETKKYGWGVKAAVLSVAILMYTTSMSTPALGEIQKAFPDVSAVTIQQISSIPSLMLVLFSFIAGQLARVISSKKILYIAMIFLIIGGIAPAIGGGITAILFSRYIFGAGYGLVFPMSSAVVQEFFSGLERDSLMGYKSAVGALSGVFFQMFGGFVAVMNWRWSFLGILVVIPIFILILLKLPNSEIKKADKDASKGKLTPTTYGICIFNVFFNILQFSFMINIAMVLTNSGGNAGQAGTILTTFTVAATIAGLLYGRVIKILRRYTLSLAIGLLSIAFFVLINAVSFTTFIVGGFIFGLGFGFYNPTMTINVMNSAPGASTLAVSTYVSVQGIGQYFSPMILAAITGALGLTLGVGAWTIAAWVFSVICIGSVVFFTLYKSKNSSESA</sequence>
<feature type="transmembrane region" description="Helical" evidence="7">
    <location>
        <begin position="362"/>
        <end position="381"/>
    </location>
</feature>
<evidence type="ECO:0000259" key="8">
    <source>
        <dbReference type="PROSITE" id="PS50850"/>
    </source>
</evidence>
<dbReference type="InterPro" id="IPR011701">
    <property type="entry name" value="MFS"/>
</dbReference>
<keyword evidence="10" id="KW-1185">Reference proteome</keyword>
<feature type="transmembrane region" description="Helical" evidence="7">
    <location>
        <begin position="109"/>
        <end position="128"/>
    </location>
</feature>
<feature type="transmembrane region" description="Helical" evidence="7">
    <location>
        <begin position="164"/>
        <end position="183"/>
    </location>
</feature>
<dbReference type="EMBL" id="WHNX01000001">
    <property type="protein sequence ID" value="MPW24336.1"/>
    <property type="molecule type" value="Genomic_DNA"/>
</dbReference>
<organism evidence="9 10">
    <name type="scientific">Alkalibaculum sporogenes</name>
    <dbReference type="NCBI Taxonomy" id="2655001"/>
    <lineage>
        <taxon>Bacteria</taxon>
        <taxon>Bacillati</taxon>
        <taxon>Bacillota</taxon>
        <taxon>Clostridia</taxon>
        <taxon>Eubacteriales</taxon>
        <taxon>Eubacteriaceae</taxon>
        <taxon>Alkalibaculum</taxon>
    </lineage>
</organism>
<dbReference type="InterPro" id="IPR050189">
    <property type="entry name" value="MFS_Efflux_Transporters"/>
</dbReference>
<dbReference type="PROSITE" id="PS50850">
    <property type="entry name" value="MFS"/>
    <property type="match status" value="1"/>
</dbReference>
<keyword evidence="4 7" id="KW-0812">Transmembrane</keyword>
<keyword evidence="6 7" id="KW-0472">Membrane</keyword>
<evidence type="ECO:0000313" key="9">
    <source>
        <dbReference type="EMBL" id="MPW24336.1"/>
    </source>
</evidence>
<comment type="caution">
    <text evidence="9">The sequence shown here is derived from an EMBL/GenBank/DDBJ whole genome shotgun (WGS) entry which is preliminary data.</text>
</comment>
<dbReference type="Proteomes" id="UP000440004">
    <property type="component" value="Unassembled WGS sequence"/>
</dbReference>
<dbReference type="GO" id="GO:0005886">
    <property type="term" value="C:plasma membrane"/>
    <property type="evidence" value="ECO:0007669"/>
    <property type="project" value="UniProtKB-SubCell"/>
</dbReference>
<evidence type="ECO:0000256" key="4">
    <source>
        <dbReference type="ARBA" id="ARBA00022692"/>
    </source>
</evidence>
<evidence type="ECO:0000256" key="7">
    <source>
        <dbReference type="SAM" id="Phobius"/>
    </source>
</evidence>
<keyword evidence="5 7" id="KW-1133">Transmembrane helix</keyword>
<keyword evidence="3" id="KW-1003">Cell membrane</keyword>
<feature type="transmembrane region" description="Helical" evidence="7">
    <location>
        <begin position="338"/>
        <end position="356"/>
    </location>
</feature>
<protein>
    <submittedName>
        <fullName evidence="9">MFS transporter</fullName>
    </submittedName>
</protein>
<feature type="transmembrane region" description="Helical" evidence="7">
    <location>
        <begin position="140"/>
        <end position="158"/>
    </location>
</feature>
<evidence type="ECO:0000256" key="6">
    <source>
        <dbReference type="ARBA" id="ARBA00023136"/>
    </source>
</evidence>
<feature type="transmembrane region" description="Helical" evidence="7">
    <location>
        <begin position="239"/>
        <end position="257"/>
    </location>
</feature>
<feature type="domain" description="Major facilitator superfamily (MFS) profile" evidence="8">
    <location>
        <begin position="10"/>
        <end position="386"/>
    </location>
</feature>
<feature type="transmembrane region" description="Helical" evidence="7">
    <location>
        <begin position="204"/>
        <end position="227"/>
    </location>
</feature>
<evidence type="ECO:0000256" key="1">
    <source>
        <dbReference type="ARBA" id="ARBA00004651"/>
    </source>
</evidence>
<name>A0A6A7K4E8_9FIRM</name>
<gene>
    <name evidence="9" type="ORF">GC105_00825</name>
</gene>
<accession>A0A6A7K4E8</accession>
<dbReference type="AlphaFoldDB" id="A0A6A7K4E8"/>
<feature type="transmembrane region" description="Helical" evidence="7">
    <location>
        <begin position="77"/>
        <end position="103"/>
    </location>
</feature>
<reference evidence="9 10" key="1">
    <citation type="submission" date="2019-10" db="EMBL/GenBank/DDBJ databases">
        <title>Alkalibaculum tamaniensis sp.nov., a new alkaliphilic acetogen, isolated on methoxylated aromatics from a mud volcano.</title>
        <authorList>
            <person name="Khomyakova M.A."/>
            <person name="Merkel A.Y."/>
            <person name="Bonch-Osmolovskaya E.A."/>
            <person name="Slobodkin A.I."/>
        </authorList>
    </citation>
    <scope>NUCLEOTIDE SEQUENCE [LARGE SCALE GENOMIC DNA]</scope>
    <source>
        <strain evidence="9 10">M08DMB</strain>
    </source>
</reference>
<dbReference type="Pfam" id="PF07690">
    <property type="entry name" value="MFS_1"/>
    <property type="match status" value="2"/>
</dbReference>
<evidence type="ECO:0000256" key="3">
    <source>
        <dbReference type="ARBA" id="ARBA00022475"/>
    </source>
</evidence>
<evidence type="ECO:0000313" key="10">
    <source>
        <dbReference type="Proteomes" id="UP000440004"/>
    </source>
</evidence>
<keyword evidence="2" id="KW-0813">Transport</keyword>
<dbReference type="InterPro" id="IPR036259">
    <property type="entry name" value="MFS_trans_sf"/>
</dbReference>
<dbReference type="Gene3D" id="1.20.1250.20">
    <property type="entry name" value="MFS general substrate transporter like domains"/>
    <property type="match status" value="1"/>
</dbReference>
<dbReference type="RefSeq" id="WP_152800718.1">
    <property type="nucleotide sequence ID" value="NZ_WHNX01000001.1"/>
</dbReference>